<comment type="caution">
    <text evidence="2">The sequence shown here is derived from an EMBL/GenBank/DDBJ whole genome shotgun (WGS) entry which is preliminary data.</text>
</comment>
<keyword evidence="1" id="KW-1133">Transmembrane helix</keyword>
<accession>A0ABP3MRL1</accession>
<keyword evidence="1" id="KW-0472">Membrane</keyword>
<protein>
    <submittedName>
        <fullName evidence="2">Uncharacterized protein</fullName>
    </submittedName>
</protein>
<evidence type="ECO:0000313" key="3">
    <source>
        <dbReference type="Proteomes" id="UP001500729"/>
    </source>
</evidence>
<keyword evidence="3" id="KW-1185">Reference proteome</keyword>
<feature type="transmembrane region" description="Helical" evidence="1">
    <location>
        <begin position="21"/>
        <end position="39"/>
    </location>
</feature>
<evidence type="ECO:0000256" key="1">
    <source>
        <dbReference type="SAM" id="Phobius"/>
    </source>
</evidence>
<proteinExistence type="predicted"/>
<sequence length="72" mass="7352">MTDDITPETTGAVAKRQTPDGITLTAGVLAVALAAHVLIGGSGATLLWVIAVGSVGIGLLMLLASLRDRRRK</sequence>
<dbReference type="Proteomes" id="UP001500729">
    <property type="component" value="Unassembled WGS sequence"/>
</dbReference>
<reference evidence="3" key="1">
    <citation type="journal article" date="2019" name="Int. J. Syst. Evol. Microbiol.">
        <title>The Global Catalogue of Microorganisms (GCM) 10K type strain sequencing project: providing services to taxonomists for standard genome sequencing and annotation.</title>
        <authorList>
            <consortium name="The Broad Institute Genomics Platform"/>
            <consortium name="The Broad Institute Genome Sequencing Center for Infectious Disease"/>
            <person name="Wu L."/>
            <person name="Ma J."/>
        </authorList>
    </citation>
    <scope>NUCLEOTIDE SEQUENCE [LARGE SCALE GENOMIC DNA]</scope>
    <source>
        <strain evidence="3">JCM 10303</strain>
    </source>
</reference>
<gene>
    <name evidence="2" type="ORF">GCM10009533_23760</name>
</gene>
<dbReference type="RefSeq" id="WP_009943375.1">
    <property type="nucleotide sequence ID" value="NZ_BAAAGS010000012.1"/>
</dbReference>
<organism evidence="2 3">
    <name type="scientific">Saccharopolyspora erythraea</name>
    <name type="common">Streptomyces erythraeus</name>
    <dbReference type="NCBI Taxonomy" id="1836"/>
    <lineage>
        <taxon>Bacteria</taxon>
        <taxon>Bacillati</taxon>
        <taxon>Actinomycetota</taxon>
        <taxon>Actinomycetes</taxon>
        <taxon>Pseudonocardiales</taxon>
        <taxon>Pseudonocardiaceae</taxon>
        <taxon>Saccharopolyspora</taxon>
    </lineage>
</organism>
<evidence type="ECO:0000313" key="2">
    <source>
        <dbReference type="EMBL" id="GAA0523727.1"/>
    </source>
</evidence>
<keyword evidence="1" id="KW-0812">Transmembrane</keyword>
<feature type="transmembrane region" description="Helical" evidence="1">
    <location>
        <begin position="45"/>
        <end position="66"/>
    </location>
</feature>
<name>A0ABP3MRL1_SACER</name>
<dbReference type="EMBL" id="BAAAGS010000012">
    <property type="protein sequence ID" value="GAA0523727.1"/>
    <property type="molecule type" value="Genomic_DNA"/>
</dbReference>